<comment type="function">
    <text evidence="1">Component of the type II secretion system inner membrane complex required for the energy-dependent secretion of extracellular factors such as proteases and toxins from the periplasm.</text>
</comment>
<dbReference type="InterPro" id="IPR001992">
    <property type="entry name" value="T2SS_GspF/T4SS_PilC_CS"/>
</dbReference>
<evidence type="ECO:0000313" key="13">
    <source>
        <dbReference type="EMBL" id="UWX05635.1"/>
    </source>
</evidence>
<dbReference type="Pfam" id="PF00482">
    <property type="entry name" value="T2SSF"/>
    <property type="match status" value="2"/>
</dbReference>
<protein>
    <recommendedName>
        <fullName evidence="9">General secretion pathway protein F</fullName>
    </recommendedName>
</protein>
<keyword evidence="5" id="KW-1003">Cell membrane</keyword>
<dbReference type="PANTHER" id="PTHR30012:SF0">
    <property type="entry name" value="TYPE II SECRETION SYSTEM PROTEIN F-RELATED"/>
    <property type="match status" value="1"/>
</dbReference>
<name>A0ABY5Y0Q8_9BACT</name>
<evidence type="ECO:0000256" key="7">
    <source>
        <dbReference type="ARBA" id="ARBA00022989"/>
    </source>
</evidence>
<sequence length="428" mass="47339">MPTFIYKAVDQKGKNHKGSIDSDTEKSAIFALKAQGLIPLSISLTSKKISENQKQSHTGTSSFNENSGPKNIIEKLQSIHIGPQNVSSSNIAAVIRQLATLIKAGLPVDKALKYLGEQCANEQLRQCLSQIKDNIRTGKSLADSMAEFPQFFSQTFVTMIRAGEEAGTLELVIERYADHMEQQVALKRKIQSALAYPVFMLFVGTAIIIFLLVYVIPQVTGIFADMGKILPLPTRILLGISQFVRSFWWIIALLATGFAFLFYRFKKSRRGKLLWHGLLLKLPLVAETYRYVLVSQLTRTLGMLLKNGVTLLKALKIVHSITDNVIMTRSVQNMIDGVQEGHDISAYMNEEKLFPGIARNMVAAGEKSGNLSDMLLWVADDCENAVANKIQILTSLLEPIMILILGGFVGFVVIAIMLPIFEMSSLAG</sequence>
<dbReference type="Gene3D" id="1.20.81.30">
    <property type="entry name" value="Type II secretion system (T2SS), domain F"/>
    <property type="match status" value="2"/>
</dbReference>
<feature type="transmembrane region" description="Helical" evidence="11">
    <location>
        <begin position="236"/>
        <end position="263"/>
    </location>
</feature>
<dbReference type="PANTHER" id="PTHR30012">
    <property type="entry name" value="GENERAL SECRETION PATHWAY PROTEIN"/>
    <property type="match status" value="1"/>
</dbReference>
<organism evidence="13 14">
    <name type="scientific">Taurinivorans muris</name>
    <dbReference type="NCBI Taxonomy" id="2787751"/>
    <lineage>
        <taxon>Bacteria</taxon>
        <taxon>Pseudomonadati</taxon>
        <taxon>Thermodesulfobacteriota</taxon>
        <taxon>Desulfovibrionia</taxon>
        <taxon>Desulfovibrionales</taxon>
        <taxon>Desulfovibrionaceae</taxon>
        <taxon>Taurinivorans</taxon>
    </lineage>
</organism>
<evidence type="ECO:0000313" key="14">
    <source>
        <dbReference type="Proteomes" id="UP001058120"/>
    </source>
</evidence>
<dbReference type="InterPro" id="IPR003004">
    <property type="entry name" value="GspF/PilC"/>
</dbReference>
<evidence type="ECO:0000256" key="9">
    <source>
        <dbReference type="ARBA" id="ARBA00030750"/>
    </source>
</evidence>
<keyword evidence="14" id="KW-1185">Reference proteome</keyword>
<accession>A0ABY5Y0Q8</accession>
<dbReference type="RefSeq" id="WP_334315220.1">
    <property type="nucleotide sequence ID" value="NZ_CP065938.1"/>
</dbReference>
<feature type="transmembrane region" description="Helical" evidence="11">
    <location>
        <begin position="193"/>
        <end position="216"/>
    </location>
</feature>
<comment type="subcellular location">
    <subcellularLocation>
        <location evidence="2 10">Cell membrane</location>
        <topology evidence="2 10">Multi-pass membrane protein</topology>
    </subcellularLocation>
</comment>
<dbReference type="InterPro" id="IPR042094">
    <property type="entry name" value="T2SS_GspF_sf"/>
</dbReference>
<dbReference type="InterPro" id="IPR018076">
    <property type="entry name" value="T2SS_GspF_dom"/>
</dbReference>
<feature type="transmembrane region" description="Helical" evidence="11">
    <location>
        <begin position="400"/>
        <end position="421"/>
    </location>
</feature>
<evidence type="ECO:0000256" key="8">
    <source>
        <dbReference type="ARBA" id="ARBA00023136"/>
    </source>
</evidence>
<evidence type="ECO:0000256" key="3">
    <source>
        <dbReference type="ARBA" id="ARBA00005745"/>
    </source>
</evidence>
<proteinExistence type="inferred from homology"/>
<dbReference type="PROSITE" id="PS00874">
    <property type="entry name" value="T2SP_F"/>
    <property type="match status" value="1"/>
</dbReference>
<keyword evidence="8 11" id="KW-0472">Membrane</keyword>
<keyword evidence="6 10" id="KW-0812">Transmembrane</keyword>
<evidence type="ECO:0000256" key="10">
    <source>
        <dbReference type="RuleBase" id="RU003923"/>
    </source>
</evidence>
<evidence type="ECO:0000256" key="2">
    <source>
        <dbReference type="ARBA" id="ARBA00004651"/>
    </source>
</evidence>
<evidence type="ECO:0000259" key="12">
    <source>
        <dbReference type="Pfam" id="PF00482"/>
    </source>
</evidence>
<evidence type="ECO:0000256" key="6">
    <source>
        <dbReference type="ARBA" id="ARBA00022692"/>
    </source>
</evidence>
<dbReference type="PRINTS" id="PR00812">
    <property type="entry name" value="BCTERIALGSPF"/>
</dbReference>
<dbReference type="Proteomes" id="UP001058120">
    <property type="component" value="Chromosome"/>
</dbReference>
<gene>
    <name evidence="13" type="ORF">JBF11_09350</name>
</gene>
<evidence type="ECO:0000256" key="4">
    <source>
        <dbReference type="ARBA" id="ARBA00022448"/>
    </source>
</evidence>
<evidence type="ECO:0000256" key="5">
    <source>
        <dbReference type="ARBA" id="ARBA00022475"/>
    </source>
</evidence>
<keyword evidence="7 11" id="KW-1133">Transmembrane helix</keyword>
<feature type="domain" description="Type II secretion system protein GspF" evidence="12">
    <location>
        <begin position="298"/>
        <end position="419"/>
    </location>
</feature>
<keyword evidence="4 10" id="KW-0813">Transport</keyword>
<evidence type="ECO:0000256" key="11">
    <source>
        <dbReference type="SAM" id="Phobius"/>
    </source>
</evidence>
<evidence type="ECO:0000256" key="1">
    <source>
        <dbReference type="ARBA" id="ARBA00002684"/>
    </source>
</evidence>
<comment type="similarity">
    <text evidence="3 10">Belongs to the GSP F family.</text>
</comment>
<dbReference type="EMBL" id="CP065938">
    <property type="protein sequence ID" value="UWX05635.1"/>
    <property type="molecule type" value="Genomic_DNA"/>
</dbReference>
<feature type="domain" description="Type II secretion system protein GspF" evidence="12">
    <location>
        <begin position="95"/>
        <end position="217"/>
    </location>
</feature>
<reference evidence="13" key="1">
    <citation type="submission" date="2020-12" db="EMBL/GenBank/DDBJ databases">
        <title>Taurinivorans muris gen. nov., sp. nov., fundamental and realized metabolic niche of a ubiquitous sulfidogenic bacterium in the murine intestine.</title>
        <authorList>
            <person name="Ye H."/>
            <person name="Hanson B.T."/>
            <person name="Loy A."/>
        </authorList>
    </citation>
    <scope>NUCLEOTIDE SEQUENCE</scope>
    <source>
        <strain evidence="13">LT0009</strain>
    </source>
</reference>